<dbReference type="AlphaFoldDB" id="A0AA88CD27"/>
<feature type="transmembrane region" description="Helical" evidence="2">
    <location>
        <begin position="626"/>
        <end position="644"/>
    </location>
</feature>
<feature type="transmembrane region" description="Helical" evidence="2">
    <location>
        <begin position="331"/>
        <end position="352"/>
    </location>
</feature>
<feature type="transmembrane region" description="Helical" evidence="2">
    <location>
        <begin position="565"/>
        <end position="590"/>
    </location>
</feature>
<protein>
    <recommendedName>
        <fullName evidence="5">PNPLA domain-containing protein</fullName>
    </recommendedName>
</protein>
<dbReference type="SUPFAM" id="SSF52151">
    <property type="entry name" value="FabD/lysophospholipase-like"/>
    <property type="match status" value="1"/>
</dbReference>
<reference evidence="3" key="2">
    <citation type="submission" date="2022-12" db="EMBL/GenBank/DDBJ databases">
        <authorList>
            <person name="Sun Q."/>
            <person name="Kim S."/>
        </authorList>
    </citation>
    <scope>NUCLEOTIDE SEQUENCE</scope>
    <source>
        <strain evidence="3">KCTC 12344</strain>
    </source>
</reference>
<dbReference type="InterPro" id="IPR016035">
    <property type="entry name" value="Acyl_Trfase/lysoPLipase"/>
</dbReference>
<keyword evidence="2" id="KW-0472">Membrane</keyword>
<organism evidence="3 4">
    <name type="scientific">Pseudoduganella plicata</name>
    <dbReference type="NCBI Taxonomy" id="321984"/>
    <lineage>
        <taxon>Bacteria</taxon>
        <taxon>Pseudomonadati</taxon>
        <taxon>Pseudomonadota</taxon>
        <taxon>Betaproteobacteria</taxon>
        <taxon>Burkholderiales</taxon>
        <taxon>Oxalobacteraceae</taxon>
        <taxon>Telluria group</taxon>
        <taxon>Pseudoduganella</taxon>
    </lineage>
</organism>
<accession>A0AA88CD27</accession>
<evidence type="ECO:0000313" key="3">
    <source>
        <dbReference type="EMBL" id="GGY96450.1"/>
    </source>
</evidence>
<name>A0AA88CD27_9BURK</name>
<feature type="transmembrane region" description="Helical" evidence="2">
    <location>
        <begin position="411"/>
        <end position="435"/>
    </location>
</feature>
<evidence type="ECO:0008006" key="5">
    <source>
        <dbReference type="Google" id="ProtNLM"/>
    </source>
</evidence>
<dbReference type="Gene3D" id="3.40.1090.10">
    <property type="entry name" value="Cytosolic phospholipase A2 catalytic domain"/>
    <property type="match status" value="1"/>
</dbReference>
<comment type="caution">
    <text evidence="3">The sequence shown here is derived from an EMBL/GenBank/DDBJ whole genome shotgun (WGS) entry which is preliminary data.</text>
</comment>
<dbReference type="GO" id="GO:0005829">
    <property type="term" value="C:cytosol"/>
    <property type="evidence" value="ECO:0007669"/>
    <property type="project" value="TreeGrafter"/>
</dbReference>
<evidence type="ECO:0000256" key="1">
    <source>
        <dbReference type="SAM" id="MobiDB-lite"/>
    </source>
</evidence>
<feature type="transmembrane region" description="Helical" evidence="2">
    <location>
        <begin position="486"/>
        <end position="506"/>
    </location>
</feature>
<keyword evidence="2" id="KW-0812">Transmembrane</keyword>
<feature type="transmembrane region" description="Helical" evidence="2">
    <location>
        <begin position="372"/>
        <end position="390"/>
    </location>
</feature>
<keyword evidence="2" id="KW-1133">Transmembrane helix</keyword>
<dbReference type="Proteomes" id="UP000619512">
    <property type="component" value="Unassembled WGS sequence"/>
</dbReference>
<feature type="transmembrane region" description="Helical" evidence="2">
    <location>
        <begin position="455"/>
        <end position="474"/>
    </location>
</feature>
<feature type="transmembrane region" description="Helical" evidence="2">
    <location>
        <begin position="195"/>
        <end position="216"/>
    </location>
</feature>
<feature type="transmembrane region" description="Helical" evidence="2">
    <location>
        <begin position="162"/>
        <end position="183"/>
    </location>
</feature>
<dbReference type="GO" id="GO:0046475">
    <property type="term" value="P:glycerophospholipid catabolic process"/>
    <property type="evidence" value="ECO:0007669"/>
    <property type="project" value="TreeGrafter"/>
</dbReference>
<proteinExistence type="predicted"/>
<evidence type="ECO:0000313" key="4">
    <source>
        <dbReference type="Proteomes" id="UP000619512"/>
    </source>
</evidence>
<dbReference type="GO" id="GO:0004623">
    <property type="term" value="F:phospholipase A2 activity"/>
    <property type="evidence" value="ECO:0007669"/>
    <property type="project" value="TreeGrafter"/>
</dbReference>
<gene>
    <name evidence="3" type="ORF">GCM10007388_32420</name>
</gene>
<dbReference type="PANTHER" id="PTHR10728">
    <property type="entry name" value="CYTOSOLIC PHOSPHOLIPASE A2"/>
    <property type="match status" value="1"/>
</dbReference>
<reference evidence="3" key="1">
    <citation type="journal article" date="2014" name="Int. J. Syst. Evol. Microbiol.">
        <title>Complete genome sequence of Corynebacterium casei LMG S-19264T (=DSM 44701T), isolated from a smear-ripened cheese.</title>
        <authorList>
            <consortium name="US DOE Joint Genome Institute (JGI-PGF)"/>
            <person name="Walter F."/>
            <person name="Albersmeier A."/>
            <person name="Kalinowski J."/>
            <person name="Ruckert C."/>
        </authorList>
    </citation>
    <scope>NUCLEOTIDE SEQUENCE</scope>
    <source>
        <strain evidence="3">KCTC 12344</strain>
    </source>
</reference>
<dbReference type="PANTHER" id="PTHR10728:SF40">
    <property type="entry name" value="PATATIN FAMILY PROTEIN"/>
    <property type="match status" value="1"/>
</dbReference>
<evidence type="ECO:0000256" key="2">
    <source>
        <dbReference type="SAM" id="Phobius"/>
    </source>
</evidence>
<sequence>MERIHGEVAMSAVLKPQARLDGKPDAGPAQEIRAQDPESQHIDDWRRQANVPPDAASAGLAFSGGGIRSATLGLGVLEALRDLKLLGRFDYLSSVSGGGYIMGWLSAHCHRHPGWLGAERNNVARWDKSIAYLSKYSNYLSPRLGMFSADTWTMLTVWARNAFLVQLTVVCGIVVALLLPHLAKDWFMSWPEHERWRWASVALFVFAVLCIAANQLHQRRRAHPPPPGSAGAERKQLQVALGICGMLTVGCALLGWYLWQVFDFQPFPKALPVGVHSGAVVRLGAPAVPIAMLIMGGALAFVGGVACAHTLAGRESAVNFWPDFGQGKVQLLVVLPLLFTSVGFSAVLWSAALKHRAPPLAFGDVFLAGLGFWPFPLSFAFAAVLVLACCSFKRWAGTKTRLRLPRFAFNLFLIGVCSVLCIVLLHASFAGIVVLMNTFHPTAGAWHAFIWGPPLVLSAFASTVTLMIGILGRASLEGMREWWSRLAAWLWIYAIGWNVVAMSAIYGPTFVPWLANLESWQKFVPVMGWIGTTVAGLLAANSGATKGDSKIRSREPTAMSIGLEVVAKVAPTVFIVGLLLGVAMAINFVLVKVGGGTLASAAELAQCQPHDCWRAFLENTAKPDPAVVRLALGAVLLLLLVLGWRIDVNEFSLQAFYRSRLVRCYLGASRTGRSPQEFTQFDDDDDLPVTDLASRRGPLHLINCTVNLGGSKDLSLHTRHGASFTVTPYAIGSGSPINGNGAIGFRAHGCYDNGGMSLGEAMATSGAAASPNQGFHTAPSVAFMMTMFNARLGRWCANPRRSNTSLGPWFSLLYLVKELFGTADERSKYLMISDGGHFDNLGAYELIRRRCKLIVVVDAECDPERRFGALGTLLRLVQVDFDTRIDLDTAPLRPLPDSDMSKAHCAVGRIFYPALRPGVDAEEGVLVYIKASLTDAVRDASLWQYHATHPSFPHESTGDQFYGEDQFESYRRLGRHLAHNAFGAGLDADDIDRIVALRPDFADALGARQGA</sequence>
<feature type="transmembrane region" description="Helical" evidence="2">
    <location>
        <begin position="237"/>
        <end position="259"/>
    </location>
</feature>
<dbReference type="EMBL" id="BMWW01000005">
    <property type="protein sequence ID" value="GGY96450.1"/>
    <property type="molecule type" value="Genomic_DNA"/>
</dbReference>
<feature type="transmembrane region" description="Helical" evidence="2">
    <location>
        <begin position="290"/>
        <end position="311"/>
    </location>
</feature>
<feature type="region of interest" description="Disordered" evidence="1">
    <location>
        <begin position="15"/>
        <end position="40"/>
    </location>
</feature>